<name>A0A3P3RC01_9EURY</name>
<dbReference type="InterPro" id="IPR036388">
    <property type="entry name" value="WH-like_DNA-bd_sf"/>
</dbReference>
<organism evidence="2 3">
    <name type="scientific">Halocatena pleomorpha</name>
    <dbReference type="NCBI Taxonomy" id="1785090"/>
    <lineage>
        <taxon>Archaea</taxon>
        <taxon>Methanobacteriati</taxon>
        <taxon>Methanobacteriota</taxon>
        <taxon>Stenosarchaea group</taxon>
        <taxon>Halobacteria</taxon>
        <taxon>Halobacteriales</taxon>
        <taxon>Natronomonadaceae</taxon>
        <taxon>Halocatena</taxon>
    </lineage>
</organism>
<dbReference type="EMBL" id="RRCH01000017">
    <property type="protein sequence ID" value="RRJ31007.1"/>
    <property type="molecule type" value="Genomic_DNA"/>
</dbReference>
<sequence length="135" mass="15352">MYYRTLRSEYVSNRNGQGKYTPTVTDEEILASFVAADRPFQTATDISERFGLDRSQAYRRLQRLADTGSLEKSKIGSRAVVWWESKSTIDESSPDISGVNPDDEFWKYAGMFTSGPTDVAANVDKYLYGERRNEP</sequence>
<dbReference type="Proteomes" id="UP000282322">
    <property type="component" value="Unassembled WGS sequence"/>
</dbReference>
<dbReference type="SUPFAM" id="SSF46785">
    <property type="entry name" value="Winged helix' DNA-binding domain"/>
    <property type="match status" value="1"/>
</dbReference>
<dbReference type="GO" id="GO:0003677">
    <property type="term" value="F:DNA binding"/>
    <property type="evidence" value="ECO:0007669"/>
    <property type="project" value="InterPro"/>
</dbReference>
<evidence type="ECO:0000313" key="3">
    <source>
        <dbReference type="Proteomes" id="UP000282322"/>
    </source>
</evidence>
<dbReference type="Pfam" id="PF09339">
    <property type="entry name" value="HTH_IclR"/>
    <property type="match status" value="1"/>
</dbReference>
<dbReference type="CDD" id="cd00090">
    <property type="entry name" value="HTH_ARSR"/>
    <property type="match status" value="1"/>
</dbReference>
<dbReference type="InterPro" id="IPR011991">
    <property type="entry name" value="ArsR-like_HTH"/>
</dbReference>
<feature type="domain" description="HTH iclR-type" evidence="1">
    <location>
        <begin position="29"/>
        <end position="72"/>
    </location>
</feature>
<evidence type="ECO:0000259" key="1">
    <source>
        <dbReference type="Pfam" id="PF09339"/>
    </source>
</evidence>
<comment type="caution">
    <text evidence="2">The sequence shown here is derived from an EMBL/GenBank/DDBJ whole genome shotgun (WGS) entry which is preliminary data.</text>
</comment>
<dbReference type="GO" id="GO:0006355">
    <property type="term" value="P:regulation of DNA-templated transcription"/>
    <property type="evidence" value="ECO:0007669"/>
    <property type="project" value="InterPro"/>
</dbReference>
<keyword evidence="3" id="KW-1185">Reference proteome</keyword>
<dbReference type="InterPro" id="IPR005471">
    <property type="entry name" value="Tscrpt_reg_IclR_N"/>
</dbReference>
<evidence type="ECO:0000313" key="2">
    <source>
        <dbReference type="EMBL" id="RRJ31007.1"/>
    </source>
</evidence>
<accession>A0A3P3RC01</accession>
<dbReference type="Gene3D" id="1.10.10.10">
    <property type="entry name" value="Winged helix-like DNA-binding domain superfamily/Winged helix DNA-binding domain"/>
    <property type="match status" value="1"/>
</dbReference>
<protein>
    <recommendedName>
        <fullName evidence="1">HTH iclR-type domain-containing protein</fullName>
    </recommendedName>
</protein>
<reference evidence="2 3" key="1">
    <citation type="submission" date="2018-11" db="EMBL/GenBank/DDBJ databases">
        <title>Taxonoimc description of Halomarina strain SPP-AMP-1.</title>
        <authorList>
            <person name="Pal Y."/>
            <person name="Srinivasana K."/>
            <person name="Verma A."/>
            <person name="Kumar P."/>
        </authorList>
    </citation>
    <scope>NUCLEOTIDE SEQUENCE [LARGE SCALE GENOMIC DNA]</scope>
    <source>
        <strain evidence="2 3">SPP-AMP-1</strain>
    </source>
</reference>
<dbReference type="AlphaFoldDB" id="A0A3P3RC01"/>
<dbReference type="InterPro" id="IPR036390">
    <property type="entry name" value="WH_DNA-bd_sf"/>
</dbReference>
<gene>
    <name evidence="2" type="ORF">EIK79_08325</name>
</gene>
<proteinExistence type="predicted"/>